<keyword evidence="1" id="KW-0812">Transmembrane</keyword>
<evidence type="ECO:0000313" key="3">
    <source>
        <dbReference type="Proteomes" id="UP000515498"/>
    </source>
</evidence>
<evidence type="ECO:0000256" key="1">
    <source>
        <dbReference type="SAM" id="Phobius"/>
    </source>
</evidence>
<keyword evidence="1" id="KW-0472">Membrane</keyword>
<dbReference type="EMBL" id="CP059893">
    <property type="protein sequence ID" value="QNJ89898.1"/>
    <property type="molecule type" value="Genomic_DNA"/>
</dbReference>
<feature type="transmembrane region" description="Helical" evidence="1">
    <location>
        <begin position="21"/>
        <end position="38"/>
    </location>
</feature>
<reference evidence="2 3" key="1">
    <citation type="submission" date="2020-07" db="EMBL/GenBank/DDBJ databases">
        <title>Draft genome sequence of four isobutane-metabolizing strains capable of cometabolically degrading diverse ether contaminants.</title>
        <authorList>
            <person name="Chen W."/>
            <person name="Faulkner N."/>
            <person name="Smith C."/>
            <person name="Hyman M."/>
        </authorList>
    </citation>
    <scope>NUCLEOTIDE SEQUENCE [LARGE SCALE GENOMIC DNA]</scope>
    <source>
        <strain evidence="2 3">2A</strain>
        <plasmid evidence="2 3">unnamed2</plasmid>
    </source>
</reference>
<organism evidence="2 3">
    <name type="scientific">Mycolicibacterium fluoranthenivorans</name>
    <dbReference type="NCBI Taxonomy" id="258505"/>
    <lineage>
        <taxon>Bacteria</taxon>
        <taxon>Bacillati</taxon>
        <taxon>Actinomycetota</taxon>
        <taxon>Actinomycetes</taxon>
        <taxon>Mycobacteriales</taxon>
        <taxon>Mycobacteriaceae</taxon>
        <taxon>Mycolicibacterium</taxon>
    </lineage>
</organism>
<dbReference type="AlphaFoldDB" id="A0A7G8P6D2"/>
<geneLocation type="plasmid" evidence="2 3">
    <name>unnamed2</name>
</geneLocation>
<dbReference type="KEGG" id="mflu:HZU40_00025"/>
<gene>
    <name evidence="2" type="ORF">HZU40_00025</name>
</gene>
<keyword evidence="2" id="KW-0614">Plasmid</keyword>
<dbReference type="RefSeq" id="WP_187095050.1">
    <property type="nucleotide sequence ID" value="NZ_CP059893.1"/>
</dbReference>
<accession>A0A7G8P6D2</accession>
<proteinExistence type="predicted"/>
<dbReference type="Proteomes" id="UP000515498">
    <property type="component" value="Plasmid unnamed2"/>
</dbReference>
<evidence type="ECO:0000313" key="2">
    <source>
        <dbReference type="EMBL" id="QNJ89898.1"/>
    </source>
</evidence>
<feature type="transmembrane region" description="Helical" evidence="1">
    <location>
        <begin position="44"/>
        <end position="61"/>
    </location>
</feature>
<name>A0A7G8P6D2_9MYCO</name>
<protein>
    <submittedName>
        <fullName evidence="2">Uncharacterized protein</fullName>
    </submittedName>
</protein>
<keyword evidence="1" id="KW-1133">Transmembrane helix</keyword>
<sequence length="102" mass="10683">MLKRLIGRAAVWAGRAGVARVLLYVSGAVLLAAFVASMSGTGGWLFPSVAAVAAVTGVAAARRAFTTPRPSSTDVQFDRDIAASLTDEALAWAVGTWSKRYR</sequence>